<dbReference type="PANTHER" id="PTHR46420">
    <property type="entry name" value="BETA-1,4-GLUCURONYLTRANSFERASE 1"/>
    <property type="match status" value="1"/>
</dbReference>
<comment type="subcellular location">
    <subcellularLocation>
        <location evidence="2">Golgi apparatus membrane</location>
        <topology evidence="2">Single-pass type II membrane protein</topology>
    </subcellularLocation>
</comment>
<evidence type="ECO:0000256" key="8">
    <source>
        <dbReference type="ARBA" id="ARBA00022692"/>
    </source>
</evidence>
<name>A0AA88XN54_PINIB</name>
<keyword evidence="11" id="KW-1133">Transmembrane helix</keyword>
<evidence type="ECO:0000256" key="18">
    <source>
        <dbReference type="ARBA" id="ARBA00032181"/>
    </source>
</evidence>
<keyword evidence="12" id="KW-0333">Golgi apparatus</keyword>
<keyword evidence="10" id="KW-0735">Signal-anchor</keyword>
<keyword evidence="9" id="KW-0479">Metal-binding</keyword>
<keyword evidence="13" id="KW-0472">Membrane</keyword>
<keyword evidence="15" id="KW-0464">Manganese</keyword>
<evidence type="ECO:0000256" key="1">
    <source>
        <dbReference type="ARBA" id="ARBA00001936"/>
    </source>
</evidence>
<evidence type="ECO:0000256" key="5">
    <source>
        <dbReference type="ARBA" id="ARBA00017962"/>
    </source>
</evidence>
<evidence type="ECO:0000256" key="19">
    <source>
        <dbReference type="ARBA" id="ARBA00033291"/>
    </source>
</evidence>
<evidence type="ECO:0000313" key="21">
    <source>
        <dbReference type="EMBL" id="KAK3088490.1"/>
    </source>
</evidence>
<dbReference type="Proteomes" id="UP001186944">
    <property type="component" value="Unassembled WGS sequence"/>
</dbReference>
<comment type="catalytic activity">
    <reaction evidence="20">
        <text>3-O-[beta-D-Xyl-(1-&gt;4)-Rib-ol-P-Rib-ol-P-3-beta-D-GalNAc-(1-&gt;3)-beta-D-GlcNAc-(1-&gt;4)-(O-6-P-alpha-D-Man)]-Thr-[protein] + UDP-alpha-D-glucuronate = 3-O-[beta-D-GlcA-(1-&gt;3)-beta-D-Xyl-(1-&gt;4)-Rib-ol-P-Rib-ol-P-3-beta-D-GalNAc-(1-&gt;3)-beta-D-GlcNAc-(1-&gt;4)-(O-6-P-alpha-D-Man)]-Thr-[protein] + UDP + H(+)</text>
        <dbReference type="Rhea" id="RHEA:46860"/>
        <dbReference type="Rhea" id="RHEA-COMP:15023"/>
        <dbReference type="Rhea" id="RHEA-COMP:17482"/>
        <dbReference type="ChEBI" id="CHEBI:15378"/>
        <dbReference type="ChEBI" id="CHEBI:58052"/>
        <dbReference type="ChEBI" id="CHEBI:58223"/>
        <dbReference type="ChEBI" id="CHEBI:142405"/>
        <dbReference type="ChEBI" id="CHEBI:177336"/>
    </reaction>
</comment>
<dbReference type="GO" id="GO:0035269">
    <property type="term" value="P:protein O-linked glycosylation via mannose"/>
    <property type="evidence" value="ECO:0007669"/>
    <property type="project" value="TreeGrafter"/>
</dbReference>
<dbReference type="GO" id="GO:0015020">
    <property type="term" value="F:glucuronosyltransferase activity"/>
    <property type="evidence" value="ECO:0007669"/>
    <property type="project" value="InterPro"/>
</dbReference>
<evidence type="ECO:0000256" key="9">
    <source>
        <dbReference type="ARBA" id="ARBA00022723"/>
    </source>
</evidence>
<dbReference type="GO" id="GO:0000139">
    <property type="term" value="C:Golgi membrane"/>
    <property type="evidence" value="ECO:0007669"/>
    <property type="project" value="UniProtKB-SubCell"/>
</dbReference>
<keyword evidence="6" id="KW-0328">Glycosyltransferase</keyword>
<keyword evidence="14" id="KW-0325">Glycoprotein</keyword>
<dbReference type="Pfam" id="PF13896">
    <property type="entry name" value="Glyco_transf_49"/>
    <property type="match status" value="1"/>
</dbReference>
<gene>
    <name evidence="21" type="ORF">FSP39_019812</name>
</gene>
<comment type="caution">
    <text evidence="21">The sequence shown here is derived from an EMBL/GenBank/DDBJ whole genome shotgun (WGS) entry which is preliminary data.</text>
</comment>
<evidence type="ECO:0000256" key="13">
    <source>
        <dbReference type="ARBA" id="ARBA00023136"/>
    </source>
</evidence>
<evidence type="ECO:0000256" key="11">
    <source>
        <dbReference type="ARBA" id="ARBA00022989"/>
    </source>
</evidence>
<evidence type="ECO:0000313" key="22">
    <source>
        <dbReference type="Proteomes" id="UP001186944"/>
    </source>
</evidence>
<evidence type="ECO:0000256" key="4">
    <source>
        <dbReference type="ARBA" id="ARBA00008539"/>
    </source>
</evidence>
<dbReference type="AlphaFoldDB" id="A0AA88XN54"/>
<evidence type="ECO:0000256" key="3">
    <source>
        <dbReference type="ARBA" id="ARBA00004922"/>
    </source>
</evidence>
<keyword evidence="7" id="KW-0808">Transferase</keyword>
<keyword evidence="22" id="KW-1185">Reference proteome</keyword>
<proteinExistence type="inferred from homology"/>
<evidence type="ECO:0000256" key="6">
    <source>
        <dbReference type="ARBA" id="ARBA00022676"/>
    </source>
</evidence>
<dbReference type="GO" id="GO:0046872">
    <property type="term" value="F:metal ion binding"/>
    <property type="evidence" value="ECO:0007669"/>
    <property type="project" value="UniProtKB-KW"/>
</dbReference>
<dbReference type="InterPro" id="IPR043189">
    <property type="entry name" value="B4GAT1"/>
</dbReference>
<protein>
    <recommendedName>
        <fullName evidence="5">Beta-1,4-glucuronyltransferase 1</fullName>
    </recommendedName>
    <alternativeName>
        <fullName evidence="16">I-beta-1,3-N-acetylglucosaminyltransferase</fullName>
    </alternativeName>
    <alternativeName>
        <fullName evidence="19">N-acetyllactosaminide beta-1,3-N-acetylglucosaminyltransferase</fullName>
    </alternativeName>
    <alternativeName>
        <fullName evidence="17">Poly-N-acetyllactosamine extension enzyme</fullName>
    </alternativeName>
    <alternativeName>
        <fullName evidence="18">UDP-GlcNAc:betaGal beta-1,3-N-acetylglucosaminyltransferase 1</fullName>
    </alternativeName>
</protein>
<evidence type="ECO:0000256" key="10">
    <source>
        <dbReference type="ARBA" id="ARBA00022968"/>
    </source>
</evidence>
<comment type="similarity">
    <text evidence="4">Belongs to the glycosyltransferase 49 family.</text>
</comment>
<evidence type="ECO:0000256" key="7">
    <source>
        <dbReference type="ARBA" id="ARBA00022679"/>
    </source>
</evidence>
<dbReference type="PANTHER" id="PTHR46420:SF1">
    <property type="entry name" value="BETA-1,4-GLUCURONYLTRANSFERASE 1"/>
    <property type="match status" value="1"/>
</dbReference>
<dbReference type="EMBL" id="VSWD01000011">
    <property type="protein sequence ID" value="KAK3088490.1"/>
    <property type="molecule type" value="Genomic_DNA"/>
</dbReference>
<evidence type="ECO:0000256" key="20">
    <source>
        <dbReference type="ARBA" id="ARBA00047852"/>
    </source>
</evidence>
<accession>A0AA88XN54</accession>
<evidence type="ECO:0000256" key="12">
    <source>
        <dbReference type="ARBA" id="ARBA00023034"/>
    </source>
</evidence>
<evidence type="ECO:0000256" key="14">
    <source>
        <dbReference type="ARBA" id="ARBA00023180"/>
    </source>
</evidence>
<keyword evidence="8" id="KW-0812">Transmembrane</keyword>
<comment type="pathway">
    <text evidence="3">Protein modification; protein glycosylation.</text>
</comment>
<organism evidence="21 22">
    <name type="scientific">Pinctada imbricata</name>
    <name type="common">Atlantic pearl-oyster</name>
    <name type="synonym">Pinctada martensii</name>
    <dbReference type="NCBI Taxonomy" id="66713"/>
    <lineage>
        <taxon>Eukaryota</taxon>
        <taxon>Metazoa</taxon>
        <taxon>Spiralia</taxon>
        <taxon>Lophotrochozoa</taxon>
        <taxon>Mollusca</taxon>
        <taxon>Bivalvia</taxon>
        <taxon>Autobranchia</taxon>
        <taxon>Pteriomorphia</taxon>
        <taxon>Pterioida</taxon>
        <taxon>Pterioidea</taxon>
        <taxon>Pteriidae</taxon>
        <taxon>Pinctada</taxon>
    </lineage>
</organism>
<reference evidence="21" key="1">
    <citation type="submission" date="2019-08" db="EMBL/GenBank/DDBJ databases">
        <title>The improved chromosome-level genome for the pearl oyster Pinctada fucata martensii using PacBio sequencing and Hi-C.</title>
        <authorList>
            <person name="Zheng Z."/>
        </authorList>
    </citation>
    <scope>NUCLEOTIDE SEQUENCE</scope>
    <source>
        <strain evidence="21">ZZ-2019</strain>
        <tissue evidence="21">Adductor muscle</tissue>
    </source>
</reference>
<evidence type="ECO:0000256" key="17">
    <source>
        <dbReference type="ARBA" id="ARBA00032175"/>
    </source>
</evidence>
<evidence type="ECO:0000256" key="2">
    <source>
        <dbReference type="ARBA" id="ARBA00004323"/>
    </source>
</evidence>
<comment type="cofactor">
    <cofactor evidence="1">
        <name>Mn(2+)</name>
        <dbReference type="ChEBI" id="CHEBI:29035"/>
    </cofactor>
</comment>
<evidence type="ECO:0000256" key="16">
    <source>
        <dbReference type="ARBA" id="ARBA00030723"/>
    </source>
</evidence>
<sequence length="351" mass="40650">MIGGSCRQGYLDYLIAQRNIQYDKSEAKKDRNRFWILHDFLISENREKYGDGEFEQTLTLVTQTSIEHVHALTMLSNAWDGPISLAVLIYEGQLDYGMKTLLSLFYEFPKIKSNTTLHLVIYKSNSKKESEYSLAYHHGNVYDTSFLNANPGPRLPYPGNLLRNVALSSVQNGFVLMTDIDLVPSLGLHDQFLHFIKNESIGISNKTAYVVPAFEAMNDSMLARDKSQLLVLQEKGYVRPFGNGSCQSCYALTDFKKWSSTQDNNKLSYSIKRRNRKYEPFYILNKNVYPYFDERFKGRHRDRVSQVHSFCVLSRFFFYFPRCISPTSSQMRHYVCDCAYGVLKLTSKKYP</sequence>
<evidence type="ECO:0000256" key="15">
    <source>
        <dbReference type="ARBA" id="ARBA00023211"/>
    </source>
</evidence>